<comment type="caution">
    <text evidence="1">The sequence shown here is derived from an EMBL/GenBank/DDBJ whole genome shotgun (WGS) entry which is preliminary data.</text>
</comment>
<dbReference type="AlphaFoldDB" id="A0A922I9Z6"/>
<accession>A0A922I9Z6</accession>
<protein>
    <submittedName>
        <fullName evidence="1">Uncharacterized protein</fullName>
    </submittedName>
</protein>
<evidence type="ECO:0000313" key="2">
    <source>
        <dbReference type="Proteomes" id="UP000790347"/>
    </source>
</evidence>
<keyword evidence="2" id="KW-1185">Reference proteome</keyword>
<organism evidence="1 2">
    <name type="scientific">Dermatophagoides farinae</name>
    <name type="common">American house dust mite</name>
    <dbReference type="NCBI Taxonomy" id="6954"/>
    <lineage>
        <taxon>Eukaryota</taxon>
        <taxon>Metazoa</taxon>
        <taxon>Ecdysozoa</taxon>
        <taxon>Arthropoda</taxon>
        <taxon>Chelicerata</taxon>
        <taxon>Arachnida</taxon>
        <taxon>Acari</taxon>
        <taxon>Acariformes</taxon>
        <taxon>Sarcoptiformes</taxon>
        <taxon>Astigmata</taxon>
        <taxon>Psoroptidia</taxon>
        <taxon>Analgoidea</taxon>
        <taxon>Pyroglyphidae</taxon>
        <taxon>Dermatophagoidinae</taxon>
        <taxon>Dermatophagoides</taxon>
    </lineage>
</organism>
<name>A0A922I9Z6_DERFA</name>
<sequence>MQTLSCSRLKGTATAAPAGLTCLNDAAAGIFNARYNSRTNWYALKASQRLMKPGAPFTTVTATRAKFLAAARSNVTPPISICSTASSTETPSRLMAICIEI</sequence>
<dbReference type="Proteomes" id="UP000790347">
    <property type="component" value="Unassembled WGS sequence"/>
</dbReference>
<dbReference type="EMBL" id="ASGP02000001">
    <property type="protein sequence ID" value="KAH9526386.1"/>
    <property type="molecule type" value="Genomic_DNA"/>
</dbReference>
<gene>
    <name evidence="1" type="ORF">DERF_000484</name>
</gene>
<reference evidence="1" key="2">
    <citation type="journal article" date="2022" name="Res Sq">
        <title>Comparative Genomics Reveals Insights into the Divergent Evolution of Astigmatic Mites and Household Pest Adaptations.</title>
        <authorList>
            <person name="Xiong Q."/>
            <person name="Wan A.T.-Y."/>
            <person name="Liu X.-Y."/>
            <person name="Fung C.S.-H."/>
            <person name="Xiao X."/>
            <person name="Malainual N."/>
            <person name="Hou J."/>
            <person name="Wang L."/>
            <person name="Wang M."/>
            <person name="Yang K."/>
            <person name="Cui Y."/>
            <person name="Leung E."/>
            <person name="Nong W."/>
            <person name="Shin S.-K."/>
            <person name="Au S."/>
            <person name="Jeong K.Y."/>
            <person name="Chew F.T."/>
            <person name="Hui J."/>
            <person name="Leung T.F."/>
            <person name="Tungtrongchitr A."/>
            <person name="Zhong N."/>
            <person name="Liu Z."/>
            <person name="Tsui S."/>
        </authorList>
    </citation>
    <scope>NUCLEOTIDE SEQUENCE</scope>
    <source>
        <strain evidence="1">Derf</strain>
        <tissue evidence="1">Whole organism</tissue>
    </source>
</reference>
<reference evidence="1" key="1">
    <citation type="submission" date="2013-05" db="EMBL/GenBank/DDBJ databases">
        <authorList>
            <person name="Yim A.K.Y."/>
            <person name="Chan T.F."/>
            <person name="Ji K.M."/>
            <person name="Liu X.Y."/>
            <person name="Zhou J.W."/>
            <person name="Li R.Q."/>
            <person name="Yang K.Y."/>
            <person name="Li J."/>
            <person name="Li M."/>
            <person name="Law P.T.W."/>
            <person name="Wu Y.L."/>
            <person name="Cai Z.L."/>
            <person name="Qin H."/>
            <person name="Bao Y."/>
            <person name="Leung R.K.K."/>
            <person name="Ng P.K.S."/>
            <person name="Zou J."/>
            <person name="Zhong X.J."/>
            <person name="Ran P.X."/>
            <person name="Zhong N.S."/>
            <person name="Liu Z.G."/>
            <person name="Tsui S.K.W."/>
        </authorList>
    </citation>
    <scope>NUCLEOTIDE SEQUENCE</scope>
    <source>
        <strain evidence="1">Derf</strain>
        <tissue evidence="1">Whole organism</tissue>
    </source>
</reference>
<proteinExistence type="predicted"/>
<evidence type="ECO:0000313" key="1">
    <source>
        <dbReference type="EMBL" id="KAH9526386.1"/>
    </source>
</evidence>